<evidence type="ECO:0000256" key="5">
    <source>
        <dbReference type="ARBA" id="ARBA00012288"/>
    </source>
</evidence>
<dbReference type="InterPro" id="IPR006361">
    <property type="entry name" value="Uroporphyrinogen_deCO2ase_HemE"/>
</dbReference>
<dbReference type="GO" id="GO:0006783">
    <property type="term" value="P:heme biosynthetic process"/>
    <property type="evidence" value="ECO:0007669"/>
    <property type="project" value="TreeGrafter"/>
</dbReference>
<evidence type="ECO:0000256" key="13">
    <source>
        <dbReference type="ARBA" id="ARBA00048411"/>
    </source>
</evidence>
<sequence length="415" mass="46414">MFSISRKTAEAAQFWGLSQLVGNLRRPEVLYNVGRRNSTKKRIRMAFSRDSNIHSFAPLKNDLVLRAARGERTERVPVWIMRQAGTYLPEYWEVKGDRKFFDVCKDPELVCEITIQPIRRYNLDAAIIFSDILVIPIAMGLTVANDPGHGPVYADPITIPEDLKRITADFDIVSELGYVYEAITLTRKKLQGEVPLFGFTGAPWTLMKFMIENVGAGPRRFKAKKFLLQHPEASHQLLGMIKDALVKHLVHQIEAGAQIVQVFDSLAGELGPSLFFRFELPVLRQISKEVKDKLREMNLDPVPMAILAKDAPFAIEELSKSGYDVVGIDWCTGPADARKLAGNVTLQGNLDPAMIYASKGEIRKAVKEMVEGFGTQRYIANLGHGVLRDVDPDKVGVFVDAVHEFSEEMIAGSES</sequence>
<dbReference type="Pfam" id="PF01208">
    <property type="entry name" value="URO-D"/>
    <property type="match status" value="1"/>
</dbReference>
<dbReference type="GO" id="GO:0005829">
    <property type="term" value="C:cytosol"/>
    <property type="evidence" value="ECO:0007669"/>
    <property type="project" value="UniProtKB-SubCell"/>
</dbReference>
<reference evidence="15 16" key="1">
    <citation type="journal article" date="2021" name="Elife">
        <title>Chloroplast acquisition without the gene transfer in kleptoplastic sea slugs, Plakobranchus ocellatus.</title>
        <authorList>
            <person name="Maeda T."/>
            <person name="Takahashi S."/>
            <person name="Yoshida T."/>
            <person name="Shimamura S."/>
            <person name="Takaki Y."/>
            <person name="Nagai Y."/>
            <person name="Toyoda A."/>
            <person name="Suzuki Y."/>
            <person name="Arimoto A."/>
            <person name="Ishii H."/>
            <person name="Satoh N."/>
            <person name="Nishiyama T."/>
            <person name="Hasebe M."/>
            <person name="Maruyama T."/>
            <person name="Minagawa J."/>
            <person name="Obokata J."/>
            <person name="Shigenobu S."/>
        </authorList>
    </citation>
    <scope>NUCLEOTIDE SEQUENCE [LARGE SCALE GENOMIC DNA]</scope>
</reference>
<evidence type="ECO:0000256" key="8">
    <source>
        <dbReference type="ARBA" id="ARBA00022793"/>
    </source>
</evidence>
<evidence type="ECO:0000313" key="15">
    <source>
        <dbReference type="EMBL" id="GFO47241.1"/>
    </source>
</evidence>
<evidence type="ECO:0000256" key="10">
    <source>
        <dbReference type="ARBA" id="ARBA00023244"/>
    </source>
</evidence>
<dbReference type="Gene3D" id="3.20.20.210">
    <property type="match status" value="1"/>
</dbReference>
<protein>
    <recommendedName>
        <fullName evidence="6">Uroporphyrinogen decarboxylase</fullName>
        <ecNumber evidence="5">4.1.1.37</ecNumber>
    </recommendedName>
</protein>
<accession>A0AAV4DT39</accession>
<dbReference type="PANTHER" id="PTHR21091:SF169">
    <property type="entry name" value="UROPORPHYRINOGEN DECARBOXYLASE"/>
    <property type="match status" value="1"/>
</dbReference>
<comment type="function">
    <text evidence="11">Catalyzes the sequential decarboxylation of the four acetate side chains of uroporphyrinogen to form coproporphyrinogen and participates in the fifth step in the heme biosynthetic pathway. Isomer I or isomer III of uroporphyrinogen may serve as substrate, but only coproporphyrinogen III can ultimately be converted to heme. In vitro also decarboxylates pentacarboxylate porphyrinogen I.</text>
</comment>
<name>A0AAV4DT39_9GAST</name>
<dbReference type="SUPFAM" id="SSF51726">
    <property type="entry name" value="UROD/MetE-like"/>
    <property type="match status" value="1"/>
</dbReference>
<dbReference type="GO" id="GO:0004853">
    <property type="term" value="F:uroporphyrinogen decarboxylase activity"/>
    <property type="evidence" value="ECO:0007669"/>
    <property type="project" value="UniProtKB-EC"/>
</dbReference>
<dbReference type="EC" id="4.1.1.37" evidence="5"/>
<evidence type="ECO:0000313" key="16">
    <source>
        <dbReference type="Proteomes" id="UP000735302"/>
    </source>
</evidence>
<comment type="subcellular location">
    <subcellularLocation>
        <location evidence="1">Cytoplasm</location>
        <location evidence="1">Cytosol</location>
    </subcellularLocation>
</comment>
<keyword evidence="9" id="KW-0456">Lyase</keyword>
<gene>
    <name evidence="15" type="ORF">PoB_007374600</name>
</gene>
<evidence type="ECO:0000256" key="7">
    <source>
        <dbReference type="ARBA" id="ARBA00022490"/>
    </source>
</evidence>
<dbReference type="InterPro" id="IPR038071">
    <property type="entry name" value="UROD/MetE-like_sf"/>
</dbReference>
<dbReference type="AlphaFoldDB" id="A0AAV4DT39"/>
<comment type="caution">
    <text evidence="15">The sequence shown here is derived from an EMBL/GenBank/DDBJ whole genome shotgun (WGS) entry which is preliminary data.</text>
</comment>
<dbReference type="PANTHER" id="PTHR21091">
    <property type="entry name" value="METHYLTETRAHYDROFOLATE:HOMOCYSTEINE METHYLTRANSFERASE RELATED"/>
    <property type="match status" value="1"/>
</dbReference>
<evidence type="ECO:0000256" key="11">
    <source>
        <dbReference type="ARBA" id="ARBA00045708"/>
    </source>
</evidence>
<comment type="catalytic activity">
    <reaction evidence="13">
        <text>uroporphyrinogen III + 4 H(+) = coproporphyrinogen III + 4 CO2</text>
        <dbReference type="Rhea" id="RHEA:19865"/>
        <dbReference type="ChEBI" id="CHEBI:15378"/>
        <dbReference type="ChEBI" id="CHEBI:16526"/>
        <dbReference type="ChEBI" id="CHEBI:57308"/>
        <dbReference type="ChEBI" id="CHEBI:57309"/>
        <dbReference type="EC" id="4.1.1.37"/>
    </reaction>
    <physiologicalReaction direction="left-to-right" evidence="13">
        <dbReference type="Rhea" id="RHEA:19866"/>
    </physiologicalReaction>
</comment>
<dbReference type="Proteomes" id="UP000735302">
    <property type="component" value="Unassembled WGS sequence"/>
</dbReference>
<keyword evidence="16" id="KW-1185">Reference proteome</keyword>
<evidence type="ECO:0000256" key="12">
    <source>
        <dbReference type="ARBA" id="ARBA00047341"/>
    </source>
</evidence>
<dbReference type="NCBIfam" id="TIGR01464">
    <property type="entry name" value="hemE"/>
    <property type="match status" value="1"/>
</dbReference>
<comment type="pathway">
    <text evidence="2">Porphyrin-containing compound metabolism; protoporphyrin-IX biosynthesis; coproporphyrinogen-III from 5-aminolevulinate: step 4/4.</text>
</comment>
<keyword evidence="8" id="KW-0210">Decarboxylase</keyword>
<dbReference type="HAMAP" id="MF_00218">
    <property type="entry name" value="URO_D"/>
    <property type="match status" value="1"/>
</dbReference>
<evidence type="ECO:0000256" key="4">
    <source>
        <dbReference type="ARBA" id="ARBA00011738"/>
    </source>
</evidence>
<comment type="catalytic activity">
    <reaction evidence="12">
        <text>uroporphyrinogen I + 4 H(+) = coproporphyrinogen I + 4 CO2</text>
        <dbReference type="Rhea" id="RHEA:31239"/>
        <dbReference type="ChEBI" id="CHEBI:15378"/>
        <dbReference type="ChEBI" id="CHEBI:16526"/>
        <dbReference type="ChEBI" id="CHEBI:62626"/>
        <dbReference type="ChEBI" id="CHEBI:62631"/>
    </reaction>
    <physiologicalReaction direction="left-to-right" evidence="12">
        <dbReference type="Rhea" id="RHEA:31240"/>
    </physiologicalReaction>
</comment>
<dbReference type="CDD" id="cd00717">
    <property type="entry name" value="URO-D"/>
    <property type="match status" value="1"/>
</dbReference>
<keyword evidence="7" id="KW-0963">Cytoplasm</keyword>
<evidence type="ECO:0000259" key="14">
    <source>
        <dbReference type="Pfam" id="PF01208"/>
    </source>
</evidence>
<feature type="domain" description="Uroporphyrinogen decarboxylase (URO-D)" evidence="14">
    <location>
        <begin position="60"/>
        <end position="405"/>
    </location>
</feature>
<evidence type="ECO:0000256" key="3">
    <source>
        <dbReference type="ARBA" id="ARBA00009935"/>
    </source>
</evidence>
<comment type="similarity">
    <text evidence="3">Belongs to the uroporphyrinogen decarboxylase family.</text>
</comment>
<evidence type="ECO:0000256" key="1">
    <source>
        <dbReference type="ARBA" id="ARBA00004514"/>
    </source>
</evidence>
<evidence type="ECO:0000256" key="9">
    <source>
        <dbReference type="ARBA" id="ARBA00023239"/>
    </source>
</evidence>
<dbReference type="EMBL" id="BLXT01008287">
    <property type="protein sequence ID" value="GFO47241.1"/>
    <property type="molecule type" value="Genomic_DNA"/>
</dbReference>
<dbReference type="InterPro" id="IPR000257">
    <property type="entry name" value="Uroporphyrinogen_deCOase"/>
</dbReference>
<proteinExistence type="inferred from homology"/>
<evidence type="ECO:0000256" key="6">
    <source>
        <dbReference type="ARBA" id="ARBA00014308"/>
    </source>
</evidence>
<comment type="subunit">
    <text evidence="4">Homodimer.</text>
</comment>
<organism evidence="15 16">
    <name type="scientific">Plakobranchus ocellatus</name>
    <dbReference type="NCBI Taxonomy" id="259542"/>
    <lineage>
        <taxon>Eukaryota</taxon>
        <taxon>Metazoa</taxon>
        <taxon>Spiralia</taxon>
        <taxon>Lophotrochozoa</taxon>
        <taxon>Mollusca</taxon>
        <taxon>Gastropoda</taxon>
        <taxon>Heterobranchia</taxon>
        <taxon>Euthyneura</taxon>
        <taxon>Panpulmonata</taxon>
        <taxon>Sacoglossa</taxon>
        <taxon>Placobranchoidea</taxon>
        <taxon>Plakobranchidae</taxon>
        <taxon>Plakobranchus</taxon>
    </lineage>
</organism>
<dbReference type="FunFam" id="3.20.20.210:FF:000008">
    <property type="entry name" value="Uroporphyrinogen decarboxylase"/>
    <property type="match status" value="1"/>
</dbReference>
<keyword evidence="10" id="KW-0627">Porphyrin biosynthesis</keyword>
<evidence type="ECO:0000256" key="2">
    <source>
        <dbReference type="ARBA" id="ARBA00004804"/>
    </source>
</evidence>